<dbReference type="CDD" id="cd04301">
    <property type="entry name" value="NAT_SF"/>
    <property type="match status" value="1"/>
</dbReference>
<evidence type="ECO:0000313" key="5">
    <source>
        <dbReference type="Proteomes" id="UP001606305"/>
    </source>
</evidence>
<evidence type="ECO:0000256" key="1">
    <source>
        <dbReference type="ARBA" id="ARBA00022679"/>
    </source>
</evidence>
<evidence type="ECO:0000256" key="2">
    <source>
        <dbReference type="ARBA" id="ARBA00023315"/>
    </source>
</evidence>
<dbReference type="Pfam" id="PF00583">
    <property type="entry name" value="Acetyltransf_1"/>
    <property type="match status" value="1"/>
</dbReference>
<name>A0ABW7GBN2_9BURK</name>
<dbReference type="InterPro" id="IPR000182">
    <property type="entry name" value="GNAT_dom"/>
</dbReference>
<dbReference type="SUPFAM" id="SSF55729">
    <property type="entry name" value="Acyl-CoA N-acyltransferases (Nat)"/>
    <property type="match status" value="1"/>
</dbReference>
<protein>
    <submittedName>
        <fullName evidence="4">GNAT family N-acetyltransferase</fullName>
        <ecNumber evidence="4">2.3.-.-</ecNumber>
    </submittedName>
</protein>
<dbReference type="EMBL" id="JBIGIA010000020">
    <property type="protein sequence ID" value="MFG6459338.1"/>
    <property type="molecule type" value="Genomic_DNA"/>
</dbReference>
<keyword evidence="1 4" id="KW-0808">Transferase</keyword>
<keyword evidence="5" id="KW-1185">Reference proteome</keyword>
<proteinExistence type="predicted"/>
<dbReference type="Proteomes" id="UP001606305">
    <property type="component" value="Unassembled WGS sequence"/>
</dbReference>
<sequence length="176" mass="18757">MNIRQLHASDSLEALTALLHAAYASLAAQGWNFTAVNQSVAVTRERVAHGQAFVADLDGQLVGTVTVCPPKPADGQYLGDPVPACYTQPDTAILAQLAVHPSQRGQHLGERLMDAAEAWAAAQGYAQIALDTARPAEHLLRRYARRGYVQVGDVQWAGKTYASVLMVKLLAAKAAA</sequence>
<organism evidence="4 5">
    <name type="scientific">Pelomonas nitida</name>
    <dbReference type="NCBI Taxonomy" id="3299027"/>
    <lineage>
        <taxon>Bacteria</taxon>
        <taxon>Pseudomonadati</taxon>
        <taxon>Pseudomonadota</taxon>
        <taxon>Betaproteobacteria</taxon>
        <taxon>Burkholderiales</taxon>
        <taxon>Sphaerotilaceae</taxon>
        <taxon>Roseateles</taxon>
    </lineage>
</organism>
<evidence type="ECO:0000313" key="4">
    <source>
        <dbReference type="EMBL" id="MFG6459338.1"/>
    </source>
</evidence>
<dbReference type="PROSITE" id="PS51186">
    <property type="entry name" value="GNAT"/>
    <property type="match status" value="1"/>
</dbReference>
<dbReference type="Gene3D" id="3.40.630.30">
    <property type="match status" value="1"/>
</dbReference>
<accession>A0ABW7GBN2</accession>
<dbReference type="EC" id="2.3.-.-" evidence="4"/>
<dbReference type="InterPro" id="IPR050832">
    <property type="entry name" value="Bact_Acetyltransf"/>
</dbReference>
<comment type="caution">
    <text evidence="4">The sequence shown here is derived from an EMBL/GenBank/DDBJ whole genome shotgun (WGS) entry which is preliminary data.</text>
</comment>
<feature type="domain" description="N-acetyltransferase" evidence="3">
    <location>
        <begin position="1"/>
        <end position="171"/>
    </location>
</feature>
<dbReference type="PANTHER" id="PTHR43877:SF2">
    <property type="entry name" value="AMINOALKYLPHOSPHONATE N-ACETYLTRANSFERASE-RELATED"/>
    <property type="match status" value="1"/>
</dbReference>
<gene>
    <name evidence="4" type="ORF">ACG00X_21085</name>
</gene>
<dbReference type="InterPro" id="IPR016181">
    <property type="entry name" value="Acyl_CoA_acyltransferase"/>
</dbReference>
<keyword evidence="2 4" id="KW-0012">Acyltransferase</keyword>
<evidence type="ECO:0000259" key="3">
    <source>
        <dbReference type="PROSITE" id="PS51186"/>
    </source>
</evidence>
<dbReference type="RefSeq" id="WP_394491226.1">
    <property type="nucleotide sequence ID" value="NZ_JBIGIA010000020.1"/>
</dbReference>
<dbReference type="PANTHER" id="PTHR43877">
    <property type="entry name" value="AMINOALKYLPHOSPHONATE N-ACETYLTRANSFERASE-RELATED-RELATED"/>
    <property type="match status" value="1"/>
</dbReference>
<reference evidence="4 5" key="1">
    <citation type="submission" date="2024-09" db="EMBL/GenBank/DDBJ databases">
        <title>Novel species of the genus Pelomonas and Roseateles isolated from streams.</title>
        <authorList>
            <person name="Lu H."/>
        </authorList>
    </citation>
    <scope>NUCLEOTIDE SEQUENCE [LARGE SCALE GENOMIC DNA]</scope>
    <source>
        <strain evidence="4 5">BYS96W</strain>
    </source>
</reference>
<dbReference type="GO" id="GO:0016746">
    <property type="term" value="F:acyltransferase activity"/>
    <property type="evidence" value="ECO:0007669"/>
    <property type="project" value="UniProtKB-KW"/>
</dbReference>